<dbReference type="PANTHER" id="PTHR36714">
    <property type="entry name" value="T23E23.1"/>
    <property type="match status" value="1"/>
</dbReference>
<comment type="caution">
    <text evidence="2">The sequence shown here is derived from an EMBL/GenBank/DDBJ whole genome shotgun (WGS) entry which is preliminary data.</text>
</comment>
<dbReference type="EMBL" id="JAYKXN010000001">
    <property type="protein sequence ID" value="KAK7318631.1"/>
    <property type="molecule type" value="Genomic_DNA"/>
</dbReference>
<organism evidence="2 3">
    <name type="scientific">Clitoria ternatea</name>
    <name type="common">Butterfly pea</name>
    <dbReference type="NCBI Taxonomy" id="43366"/>
    <lineage>
        <taxon>Eukaryota</taxon>
        <taxon>Viridiplantae</taxon>
        <taxon>Streptophyta</taxon>
        <taxon>Embryophyta</taxon>
        <taxon>Tracheophyta</taxon>
        <taxon>Spermatophyta</taxon>
        <taxon>Magnoliopsida</taxon>
        <taxon>eudicotyledons</taxon>
        <taxon>Gunneridae</taxon>
        <taxon>Pentapetalae</taxon>
        <taxon>rosids</taxon>
        <taxon>fabids</taxon>
        <taxon>Fabales</taxon>
        <taxon>Fabaceae</taxon>
        <taxon>Papilionoideae</taxon>
        <taxon>50 kb inversion clade</taxon>
        <taxon>NPAAA clade</taxon>
        <taxon>indigoferoid/millettioid clade</taxon>
        <taxon>Phaseoleae</taxon>
        <taxon>Clitoria</taxon>
    </lineage>
</organism>
<keyword evidence="3" id="KW-1185">Reference proteome</keyword>
<evidence type="ECO:0000313" key="3">
    <source>
        <dbReference type="Proteomes" id="UP001359559"/>
    </source>
</evidence>
<evidence type="ECO:0000256" key="1">
    <source>
        <dbReference type="SAM" id="Phobius"/>
    </source>
</evidence>
<sequence length="319" mass="36843">MSLNLEVLDILKKTAIFYVKNINFIIFTFLASLPFYFVMVYFEILFQKTIAETPEIIPLLPFHEQHYLFSFPIYADTNVAVKSFSKDYLPVLLQLIFIYLAPLHVLELCSSALTVDFASKLLSEENSMSLKDMFKRSIDISILKGTFKTSLYTLFLSSCLLIAFPWTASNCYSFFRVFGSYVFYVICIIALAKLLMMYLEWSAIWNMSIVVSILEGVYGIGALRVSYFFSRGNQRRGLLLMLVFFVLRHCLRLSCVSFRCYKGGYGIFLQIGFLIVVNTLKWVSCLIHYNDCKERKMEKKVDEELGEGLENDSSQEASR</sequence>
<dbReference type="Proteomes" id="UP001359559">
    <property type="component" value="Unassembled WGS sequence"/>
</dbReference>
<feature type="transmembrane region" description="Helical" evidence="1">
    <location>
        <begin position="205"/>
        <end position="225"/>
    </location>
</feature>
<name>A0AAN9KKL7_CLITE</name>
<protein>
    <recommendedName>
        <fullName evidence="4">Transmembrane protein</fullName>
    </recommendedName>
</protein>
<feature type="transmembrane region" description="Helical" evidence="1">
    <location>
        <begin position="151"/>
        <end position="169"/>
    </location>
</feature>
<feature type="transmembrane region" description="Helical" evidence="1">
    <location>
        <begin position="181"/>
        <end position="199"/>
    </location>
</feature>
<evidence type="ECO:0008006" key="4">
    <source>
        <dbReference type="Google" id="ProtNLM"/>
    </source>
</evidence>
<feature type="transmembrane region" description="Helical" evidence="1">
    <location>
        <begin position="265"/>
        <end position="289"/>
    </location>
</feature>
<dbReference type="PANTHER" id="PTHR36714:SF4">
    <property type="entry name" value="TRANSMEMBRANE PROTEIN"/>
    <property type="match status" value="1"/>
</dbReference>
<feature type="transmembrane region" description="Helical" evidence="1">
    <location>
        <begin position="91"/>
        <end position="113"/>
    </location>
</feature>
<keyword evidence="1" id="KW-0472">Membrane</keyword>
<evidence type="ECO:0000313" key="2">
    <source>
        <dbReference type="EMBL" id="KAK7318631.1"/>
    </source>
</evidence>
<dbReference type="AlphaFoldDB" id="A0AAN9KKL7"/>
<keyword evidence="1" id="KW-0812">Transmembrane</keyword>
<accession>A0AAN9KKL7</accession>
<feature type="transmembrane region" description="Helical" evidence="1">
    <location>
        <begin position="22"/>
        <end position="42"/>
    </location>
</feature>
<keyword evidence="1" id="KW-1133">Transmembrane helix</keyword>
<feature type="transmembrane region" description="Helical" evidence="1">
    <location>
        <begin position="237"/>
        <end position="259"/>
    </location>
</feature>
<reference evidence="2 3" key="1">
    <citation type="submission" date="2024-01" db="EMBL/GenBank/DDBJ databases">
        <title>The genomes of 5 underutilized Papilionoideae crops provide insights into root nodulation and disease resistance.</title>
        <authorList>
            <person name="Yuan L."/>
        </authorList>
    </citation>
    <scope>NUCLEOTIDE SEQUENCE [LARGE SCALE GENOMIC DNA]</scope>
    <source>
        <strain evidence="2">LY-2023</strain>
        <tissue evidence="2">Leaf</tissue>
    </source>
</reference>
<gene>
    <name evidence="2" type="ORF">RJT34_03334</name>
</gene>
<proteinExistence type="predicted"/>